<organism evidence="2 3">
    <name type="scientific">Daedalea quercina L-15889</name>
    <dbReference type="NCBI Taxonomy" id="1314783"/>
    <lineage>
        <taxon>Eukaryota</taxon>
        <taxon>Fungi</taxon>
        <taxon>Dikarya</taxon>
        <taxon>Basidiomycota</taxon>
        <taxon>Agaricomycotina</taxon>
        <taxon>Agaricomycetes</taxon>
        <taxon>Polyporales</taxon>
        <taxon>Fomitopsis</taxon>
    </lineage>
</organism>
<sequence length="261" mass="28678">MAYPVQWLDATFSSRARAEALLKPDLESGLITPHDYHLATQFLPAPHRYWPYVFSLGGSAGAALFQRYARKPPASLNRTMLLASVGGFVGAMWGQFRRAEAHASFTRLLEDPVAFSQALENVNRRTGGTRPLGWTIQRAREVAQREGMHGNTAAPTDDGWASEPVVSDQAMNAASANRPTSASTPDAQSRSKSRWEEIRAANARSGVQQSSWDVLRQSHERSKVKGSAQGGRSSEEPPRTDEQAQFDALLEAERRTAGRES</sequence>
<feature type="region of interest" description="Disordered" evidence="1">
    <location>
        <begin position="144"/>
        <end position="163"/>
    </location>
</feature>
<reference evidence="2 3" key="1">
    <citation type="journal article" date="2016" name="Mol. Biol. Evol.">
        <title>Comparative Genomics of Early-Diverging Mushroom-Forming Fungi Provides Insights into the Origins of Lignocellulose Decay Capabilities.</title>
        <authorList>
            <person name="Nagy L.G."/>
            <person name="Riley R."/>
            <person name="Tritt A."/>
            <person name="Adam C."/>
            <person name="Daum C."/>
            <person name="Floudas D."/>
            <person name="Sun H."/>
            <person name="Yadav J.S."/>
            <person name="Pangilinan J."/>
            <person name="Larsson K.H."/>
            <person name="Matsuura K."/>
            <person name="Barry K."/>
            <person name="Labutti K."/>
            <person name="Kuo R."/>
            <person name="Ohm R.A."/>
            <person name="Bhattacharya S.S."/>
            <person name="Shirouzu T."/>
            <person name="Yoshinaga Y."/>
            <person name="Martin F.M."/>
            <person name="Grigoriev I.V."/>
            <person name="Hibbett D.S."/>
        </authorList>
    </citation>
    <scope>NUCLEOTIDE SEQUENCE [LARGE SCALE GENOMIC DNA]</scope>
    <source>
        <strain evidence="2 3">L-15889</strain>
    </source>
</reference>
<dbReference type="EMBL" id="KV429039">
    <property type="protein sequence ID" value="KZT72763.1"/>
    <property type="molecule type" value="Genomic_DNA"/>
</dbReference>
<dbReference type="AlphaFoldDB" id="A0A165T0Q5"/>
<feature type="compositionally biased region" description="Basic and acidic residues" evidence="1">
    <location>
        <begin position="251"/>
        <end position="261"/>
    </location>
</feature>
<protein>
    <submittedName>
        <fullName evidence="2">Uncharacterized protein</fullName>
    </submittedName>
</protein>
<gene>
    <name evidence="2" type="ORF">DAEQUDRAFT_735764</name>
</gene>
<feature type="compositionally biased region" description="Basic and acidic residues" evidence="1">
    <location>
        <begin position="233"/>
        <end position="242"/>
    </location>
</feature>
<proteinExistence type="predicted"/>
<evidence type="ECO:0000256" key="1">
    <source>
        <dbReference type="SAM" id="MobiDB-lite"/>
    </source>
</evidence>
<feature type="region of interest" description="Disordered" evidence="1">
    <location>
        <begin position="169"/>
        <end position="261"/>
    </location>
</feature>
<dbReference type="STRING" id="1314783.A0A165T0Q5"/>
<dbReference type="OrthoDB" id="3201807at2759"/>
<feature type="compositionally biased region" description="Polar residues" evidence="1">
    <location>
        <begin position="169"/>
        <end position="190"/>
    </location>
</feature>
<accession>A0A165T0Q5</accession>
<evidence type="ECO:0000313" key="3">
    <source>
        <dbReference type="Proteomes" id="UP000076727"/>
    </source>
</evidence>
<name>A0A165T0Q5_9APHY</name>
<dbReference type="Proteomes" id="UP000076727">
    <property type="component" value="Unassembled WGS sequence"/>
</dbReference>
<keyword evidence="3" id="KW-1185">Reference proteome</keyword>
<evidence type="ECO:0000313" key="2">
    <source>
        <dbReference type="EMBL" id="KZT72763.1"/>
    </source>
</evidence>